<keyword evidence="3" id="KW-1185">Reference proteome</keyword>
<evidence type="ECO:0000313" key="2">
    <source>
        <dbReference type="EMBL" id="MBU9723494.1"/>
    </source>
</evidence>
<proteinExistence type="predicted"/>
<organism evidence="2 3">
    <name type="scientific">Evansella alkalicola</name>
    <dbReference type="NCBI Taxonomy" id="745819"/>
    <lineage>
        <taxon>Bacteria</taxon>
        <taxon>Bacillati</taxon>
        <taxon>Bacillota</taxon>
        <taxon>Bacilli</taxon>
        <taxon>Bacillales</taxon>
        <taxon>Bacillaceae</taxon>
        <taxon>Evansella</taxon>
    </lineage>
</organism>
<keyword evidence="1" id="KW-0472">Membrane</keyword>
<accession>A0ABS6K0N5</accession>
<keyword evidence="1" id="KW-0812">Transmembrane</keyword>
<evidence type="ECO:0000256" key="1">
    <source>
        <dbReference type="SAM" id="Phobius"/>
    </source>
</evidence>
<sequence length="127" mass="14092">MKWLLQSVIGAVVGFFIVYGILNFSEITNASLIAVISLVGISFLLIILSIINVNKVKSLSNQMFRGDEEDEVEDRKYKLLTDYSLFTNTSLVFSILAVSLGQLQLRAHSLPSLQLSHSLAHGFSFLI</sequence>
<protein>
    <submittedName>
        <fullName evidence="2">DUF3169 family protein</fullName>
    </submittedName>
</protein>
<reference evidence="2 3" key="1">
    <citation type="submission" date="2021-06" db="EMBL/GenBank/DDBJ databases">
        <title>Bacillus sp. RD4P76, an endophyte from a halophyte.</title>
        <authorList>
            <person name="Sun J.-Q."/>
        </authorList>
    </citation>
    <scope>NUCLEOTIDE SEQUENCE [LARGE SCALE GENOMIC DNA]</scope>
    <source>
        <strain evidence="2 3">JCM 17098</strain>
    </source>
</reference>
<dbReference type="Proteomes" id="UP000790580">
    <property type="component" value="Unassembled WGS sequence"/>
</dbReference>
<dbReference type="EMBL" id="JAHQCR010000077">
    <property type="protein sequence ID" value="MBU9723494.1"/>
    <property type="molecule type" value="Genomic_DNA"/>
</dbReference>
<feature type="transmembrane region" description="Helical" evidence="1">
    <location>
        <begin position="85"/>
        <end position="105"/>
    </location>
</feature>
<keyword evidence="1" id="KW-1133">Transmembrane helix</keyword>
<dbReference type="RefSeq" id="WP_088073407.1">
    <property type="nucleotide sequence ID" value="NZ_JAHQCR010000077.1"/>
</dbReference>
<gene>
    <name evidence="2" type="ORF">KS407_18920</name>
</gene>
<feature type="transmembrane region" description="Helical" evidence="1">
    <location>
        <begin position="30"/>
        <end position="53"/>
    </location>
</feature>
<evidence type="ECO:0000313" key="3">
    <source>
        <dbReference type="Proteomes" id="UP000790580"/>
    </source>
</evidence>
<feature type="transmembrane region" description="Helical" evidence="1">
    <location>
        <begin position="7"/>
        <end position="24"/>
    </location>
</feature>
<comment type="caution">
    <text evidence="2">The sequence shown here is derived from an EMBL/GenBank/DDBJ whole genome shotgun (WGS) entry which is preliminary data.</text>
</comment>
<name>A0ABS6K0N5_9BACI</name>